<dbReference type="SUPFAM" id="SSF47384">
    <property type="entry name" value="Homodimeric domain of signal transducing histidine kinase"/>
    <property type="match status" value="1"/>
</dbReference>
<evidence type="ECO:0000259" key="8">
    <source>
        <dbReference type="PROSITE" id="PS50112"/>
    </source>
</evidence>
<reference evidence="10 11" key="1">
    <citation type="submission" date="2021-08" db="EMBL/GenBank/DDBJ databases">
        <title>Draft genome sequence of Spirulina subsalsa with high tolerance to salinity and hype-accumulation of phycocyanin.</title>
        <authorList>
            <person name="Pei H."/>
            <person name="Jiang L."/>
        </authorList>
    </citation>
    <scope>NUCLEOTIDE SEQUENCE [LARGE SCALE GENOMIC DNA]</scope>
    <source>
        <strain evidence="10 11">FACHB-351</strain>
    </source>
</reference>
<keyword evidence="11" id="KW-1185">Reference proteome</keyword>
<feature type="domain" description="PAS" evidence="8">
    <location>
        <begin position="267"/>
        <end position="314"/>
    </location>
</feature>
<dbReference type="SMART" id="SM00086">
    <property type="entry name" value="PAC"/>
    <property type="match status" value="4"/>
</dbReference>
<keyword evidence="5" id="KW-0418">Kinase</keyword>
<keyword evidence="6" id="KW-0902">Two-component regulatory system</keyword>
<keyword evidence="3" id="KW-0597">Phosphoprotein</keyword>
<dbReference type="InterPro" id="IPR013767">
    <property type="entry name" value="PAS_fold"/>
</dbReference>
<dbReference type="InterPro" id="IPR004358">
    <property type="entry name" value="Sig_transdc_His_kin-like_C"/>
</dbReference>
<dbReference type="EC" id="2.7.13.3" evidence="2"/>
<feature type="domain" description="PAS" evidence="8">
    <location>
        <begin position="373"/>
        <end position="443"/>
    </location>
</feature>
<dbReference type="InterPro" id="IPR003661">
    <property type="entry name" value="HisK_dim/P_dom"/>
</dbReference>
<dbReference type="PANTHER" id="PTHR43304">
    <property type="entry name" value="PHYTOCHROME-LIKE PROTEIN CPH1"/>
    <property type="match status" value="1"/>
</dbReference>
<organism evidence="10 11">
    <name type="scientific">Spirulina subsalsa FACHB-351</name>
    <dbReference type="NCBI Taxonomy" id="234711"/>
    <lineage>
        <taxon>Bacteria</taxon>
        <taxon>Bacillati</taxon>
        <taxon>Cyanobacteriota</taxon>
        <taxon>Cyanophyceae</taxon>
        <taxon>Spirulinales</taxon>
        <taxon>Spirulinaceae</taxon>
        <taxon>Spirulina</taxon>
    </lineage>
</organism>
<dbReference type="SMART" id="SM00091">
    <property type="entry name" value="PAS"/>
    <property type="match status" value="4"/>
</dbReference>
<evidence type="ECO:0000256" key="3">
    <source>
        <dbReference type="ARBA" id="ARBA00022553"/>
    </source>
</evidence>
<dbReference type="InterPro" id="IPR013656">
    <property type="entry name" value="PAS_4"/>
</dbReference>
<comment type="caution">
    <text evidence="10">The sequence shown here is derived from an EMBL/GenBank/DDBJ whole genome shotgun (WGS) entry which is preliminary data.</text>
</comment>
<dbReference type="InterPro" id="IPR003594">
    <property type="entry name" value="HATPase_dom"/>
</dbReference>
<evidence type="ECO:0000256" key="6">
    <source>
        <dbReference type="ARBA" id="ARBA00023012"/>
    </source>
</evidence>
<protein>
    <recommendedName>
        <fullName evidence="2">histidine kinase</fullName>
        <ecNumber evidence="2">2.7.13.3</ecNumber>
    </recommendedName>
</protein>
<dbReference type="CDD" id="cd00130">
    <property type="entry name" value="PAS"/>
    <property type="match status" value="3"/>
</dbReference>
<dbReference type="Gene3D" id="1.10.287.130">
    <property type="match status" value="1"/>
</dbReference>
<feature type="domain" description="PAC" evidence="9">
    <location>
        <begin position="87"/>
        <end position="139"/>
    </location>
</feature>
<feature type="domain" description="Histidine kinase" evidence="7">
    <location>
        <begin position="503"/>
        <end position="719"/>
    </location>
</feature>
<dbReference type="PROSITE" id="PS50109">
    <property type="entry name" value="HIS_KIN"/>
    <property type="match status" value="1"/>
</dbReference>
<evidence type="ECO:0000313" key="11">
    <source>
        <dbReference type="Proteomes" id="UP001526426"/>
    </source>
</evidence>
<dbReference type="NCBIfam" id="TIGR00229">
    <property type="entry name" value="sensory_box"/>
    <property type="match status" value="3"/>
</dbReference>
<dbReference type="InterPro" id="IPR052162">
    <property type="entry name" value="Sensor_kinase/Photoreceptor"/>
</dbReference>
<dbReference type="InterPro" id="IPR000014">
    <property type="entry name" value="PAS"/>
</dbReference>
<dbReference type="Gene3D" id="3.30.565.10">
    <property type="entry name" value="Histidine kinase-like ATPase, C-terminal domain"/>
    <property type="match status" value="1"/>
</dbReference>
<dbReference type="Pfam" id="PF00989">
    <property type="entry name" value="PAS"/>
    <property type="match status" value="1"/>
</dbReference>
<dbReference type="InterPro" id="IPR036890">
    <property type="entry name" value="HATPase_C_sf"/>
</dbReference>
<dbReference type="Gene3D" id="3.30.450.20">
    <property type="entry name" value="PAS domain"/>
    <property type="match status" value="5"/>
</dbReference>
<dbReference type="SMART" id="SM00388">
    <property type="entry name" value="HisKA"/>
    <property type="match status" value="1"/>
</dbReference>
<dbReference type="CDD" id="cd00082">
    <property type="entry name" value="HisKA"/>
    <property type="match status" value="1"/>
</dbReference>
<dbReference type="Pfam" id="PF00512">
    <property type="entry name" value="HisKA"/>
    <property type="match status" value="1"/>
</dbReference>
<dbReference type="PROSITE" id="PS50112">
    <property type="entry name" value="PAS"/>
    <property type="match status" value="4"/>
</dbReference>
<dbReference type="RefSeq" id="WP_265262688.1">
    <property type="nucleotide sequence ID" value="NZ_JAIHOM010000006.1"/>
</dbReference>
<dbReference type="CDD" id="cd16922">
    <property type="entry name" value="HATPase_EvgS-ArcB-TorS-like"/>
    <property type="match status" value="1"/>
</dbReference>
<dbReference type="InterPro" id="IPR035965">
    <property type="entry name" value="PAS-like_dom_sf"/>
</dbReference>
<evidence type="ECO:0000259" key="7">
    <source>
        <dbReference type="PROSITE" id="PS50109"/>
    </source>
</evidence>
<evidence type="ECO:0000256" key="1">
    <source>
        <dbReference type="ARBA" id="ARBA00000085"/>
    </source>
</evidence>
<sequence length="719" mass="81885">MSNQPDKNAQALRMSENRLRLVTNALPVCISYIDRELRYQFANQTYQKWFGRSPDEIVNQYLWDVIGQAAYERVKSKIERVFRGETVEYEAEMVYSPHHVRYVSATLVPDLAEDGQILGYYALIEDRSNQRKTEAELKDLAQRMLTVIETVGEGITLSNLGGEFMILNSKLEQITGYSREEVRSFEDFLIYLYPDLQERQRVAQEIQDVLRVGVRENIETQIITKSGKRKTLLVSTSRLEINNEPWLLSAYRDITERQVIELQLRDSEARLQTIVNNTFDGILILDGQGIVRFANPAVTRLFNKSIEQIMGSELGRPIVVGGSAEIELHSPGQEVKYAEMTVAEAQWEGENVYIVSLRDISERKQAERALRESEERFRRAFRDSAIGMALVTIEGEFLRVNRSLCEILGYSEAEFNHLTLQGITHPEDWSMSERYQQQVIRGEIRYFQQEKRYFNRQGQAVWVLVSASLVRDSEGEPLYLIAQVQDISEQRAIDQMKHEFISIVSHELRTPLTAIEGALGLLATGIYNNKPEKAQRMLEIARTDCDRLVRLVNDILSLERLDSGQFQLEMAPCSVTHLMEQSVEVMQAIANTVPITLTTRPIEAQVWAAADSILQTLTNLLNNAIKFSPPHTTVTVSAQDYGASICFCVQDQGRGIPPDKLHSIFRRFQQVDVSDARQKGGTGLGLAICQKIIEQHGGRIWAESQLGQGTCFYFTLPKA</sequence>
<dbReference type="Pfam" id="PF08447">
    <property type="entry name" value="PAS_3"/>
    <property type="match status" value="1"/>
</dbReference>
<dbReference type="Pfam" id="PF02518">
    <property type="entry name" value="HATPase_c"/>
    <property type="match status" value="1"/>
</dbReference>
<dbReference type="Pfam" id="PF08448">
    <property type="entry name" value="PAS_4"/>
    <property type="match status" value="1"/>
</dbReference>
<comment type="catalytic activity">
    <reaction evidence="1">
        <text>ATP + protein L-histidine = ADP + protein N-phospho-L-histidine.</text>
        <dbReference type="EC" id="2.7.13.3"/>
    </reaction>
</comment>
<dbReference type="SMART" id="SM00387">
    <property type="entry name" value="HATPase_c"/>
    <property type="match status" value="1"/>
</dbReference>
<proteinExistence type="predicted"/>
<accession>A0ABT3L0L9</accession>
<dbReference type="Pfam" id="PF13426">
    <property type="entry name" value="PAS_9"/>
    <property type="match status" value="1"/>
</dbReference>
<dbReference type="PANTHER" id="PTHR43304:SF1">
    <property type="entry name" value="PAC DOMAIN-CONTAINING PROTEIN"/>
    <property type="match status" value="1"/>
</dbReference>
<dbReference type="InterPro" id="IPR013655">
    <property type="entry name" value="PAS_fold_3"/>
</dbReference>
<feature type="domain" description="PAC" evidence="9">
    <location>
        <begin position="447"/>
        <end position="499"/>
    </location>
</feature>
<keyword evidence="4" id="KW-0808">Transferase</keyword>
<dbReference type="PROSITE" id="PS50113">
    <property type="entry name" value="PAC"/>
    <property type="match status" value="3"/>
</dbReference>
<evidence type="ECO:0000256" key="2">
    <source>
        <dbReference type="ARBA" id="ARBA00012438"/>
    </source>
</evidence>
<name>A0ABT3L0L9_9CYAN</name>
<dbReference type="InterPro" id="IPR001610">
    <property type="entry name" value="PAC"/>
</dbReference>
<dbReference type="PRINTS" id="PR00344">
    <property type="entry name" value="BCTRLSENSOR"/>
</dbReference>
<dbReference type="InterPro" id="IPR000700">
    <property type="entry name" value="PAS-assoc_C"/>
</dbReference>
<dbReference type="EMBL" id="JAIHOM010000006">
    <property type="protein sequence ID" value="MCW6035026.1"/>
    <property type="molecule type" value="Genomic_DNA"/>
</dbReference>
<evidence type="ECO:0000313" key="10">
    <source>
        <dbReference type="EMBL" id="MCW6035026.1"/>
    </source>
</evidence>
<dbReference type="SUPFAM" id="SSF55785">
    <property type="entry name" value="PYP-like sensor domain (PAS domain)"/>
    <property type="match status" value="4"/>
</dbReference>
<dbReference type="SUPFAM" id="SSF55874">
    <property type="entry name" value="ATPase domain of HSP90 chaperone/DNA topoisomerase II/histidine kinase"/>
    <property type="match status" value="1"/>
</dbReference>
<dbReference type="InterPro" id="IPR005467">
    <property type="entry name" value="His_kinase_dom"/>
</dbReference>
<dbReference type="InterPro" id="IPR036097">
    <property type="entry name" value="HisK_dim/P_sf"/>
</dbReference>
<evidence type="ECO:0000256" key="5">
    <source>
        <dbReference type="ARBA" id="ARBA00022777"/>
    </source>
</evidence>
<evidence type="ECO:0000256" key="4">
    <source>
        <dbReference type="ARBA" id="ARBA00022679"/>
    </source>
</evidence>
<feature type="domain" description="PAC" evidence="9">
    <location>
        <begin position="216"/>
        <end position="266"/>
    </location>
</feature>
<feature type="domain" description="PAS" evidence="8">
    <location>
        <begin position="140"/>
        <end position="213"/>
    </location>
</feature>
<dbReference type="Proteomes" id="UP001526426">
    <property type="component" value="Unassembled WGS sequence"/>
</dbReference>
<evidence type="ECO:0000259" key="9">
    <source>
        <dbReference type="PROSITE" id="PS50113"/>
    </source>
</evidence>
<gene>
    <name evidence="10" type="ORF">K4A83_01890</name>
</gene>
<feature type="domain" description="PAS" evidence="8">
    <location>
        <begin position="15"/>
        <end position="85"/>
    </location>
</feature>